<dbReference type="Proteomes" id="UP000076643">
    <property type="component" value="Unassembled WGS sequence"/>
</dbReference>
<accession>A0A166UKX8</accession>
<dbReference type="EMBL" id="AUYB01000146">
    <property type="protein sequence ID" value="KZN30794.1"/>
    <property type="molecule type" value="Genomic_DNA"/>
</dbReference>
<dbReference type="Gene3D" id="6.10.280.50">
    <property type="match status" value="1"/>
</dbReference>
<dbReference type="RefSeq" id="WP_063358359.1">
    <property type="nucleotide sequence ID" value="NZ_AQHB01000025.1"/>
</dbReference>
<organism evidence="1 2">
    <name type="scientific">Pseudoalteromonas luteoviolacea DSM 6061</name>
    <dbReference type="NCBI Taxonomy" id="1365250"/>
    <lineage>
        <taxon>Bacteria</taxon>
        <taxon>Pseudomonadati</taxon>
        <taxon>Pseudomonadota</taxon>
        <taxon>Gammaproteobacteria</taxon>
        <taxon>Alteromonadales</taxon>
        <taxon>Pseudoalteromonadaceae</taxon>
        <taxon>Pseudoalteromonas</taxon>
    </lineage>
</organism>
<dbReference type="PATRIC" id="fig|1365250.3.peg.4752"/>
<evidence type="ECO:0008006" key="3">
    <source>
        <dbReference type="Google" id="ProtNLM"/>
    </source>
</evidence>
<reference evidence="1 2" key="1">
    <citation type="submission" date="2013-07" db="EMBL/GenBank/DDBJ databases">
        <title>Comparative Genomic and Metabolomic Analysis of Twelve Strains of Pseudoalteromonas luteoviolacea.</title>
        <authorList>
            <person name="Vynne N.G."/>
            <person name="Mansson M."/>
            <person name="Gram L."/>
        </authorList>
    </citation>
    <scope>NUCLEOTIDE SEQUENCE [LARGE SCALE GENOMIC DNA]</scope>
    <source>
        <strain evidence="1 2">DSM 6061</strain>
    </source>
</reference>
<gene>
    <name evidence="1" type="ORF">N475_23980</name>
</gene>
<dbReference type="InterPro" id="IPR007420">
    <property type="entry name" value="DUF465"/>
</dbReference>
<keyword evidence="2" id="KW-1185">Reference proteome</keyword>
<sequence length="79" mass="9224">MTIGYENLVKELPEFESKICKLKARDQQFSKLLNDYNLLENRIAILKDRACTDDGALLTDLKKRSLTIKDRMYIMLKNA</sequence>
<name>A0A166UKX8_9GAMM</name>
<dbReference type="Pfam" id="PF04325">
    <property type="entry name" value="DUF465"/>
    <property type="match status" value="1"/>
</dbReference>
<dbReference type="InterPro" id="IPR038444">
    <property type="entry name" value="DUF465_sf"/>
</dbReference>
<comment type="caution">
    <text evidence="1">The sequence shown here is derived from an EMBL/GenBank/DDBJ whole genome shotgun (WGS) entry which is preliminary data.</text>
</comment>
<dbReference type="AlphaFoldDB" id="A0A166UKX8"/>
<protein>
    <recommendedName>
        <fullName evidence="3">DUF465 domain-containing protein</fullName>
    </recommendedName>
</protein>
<proteinExistence type="predicted"/>
<dbReference type="GeneID" id="57362704"/>
<evidence type="ECO:0000313" key="1">
    <source>
        <dbReference type="EMBL" id="KZN30794.1"/>
    </source>
</evidence>
<evidence type="ECO:0000313" key="2">
    <source>
        <dbReference type="Proteomes" id="UP000076643"/>
    </source>
</evidence>